<dbReference type="Proteomes" id="UP000886520">
    <property type="component" value="Chromosome 3"/>
</dbReference>
<feature type="region of interest" description="Disordered" evidence="7">
    <location>
        <begin position="59"/>
        <end position="100"/>
    </location>
</feature>
<proteinExistence type="predicted"/>
<evidence type="ECO:0000256" key="5">
    <source>
        <dbReference type="ARBA" id="ARBA00023163"/>
    </source>
</evidence>
<name>A0A9D4VB55_ADICA</name>
<feature type="compositionally biased region" description="Pro residues" evidence="7">
    <location>
        <begin position="61"/>
        <end position="77"/>
    </location>
</feature>
<dbReference type="GO" id="GO:0005634">
    <property type="term" value="C:nucleus"/>
    <property type="evidence" value="ECO:0007669"/>
    <property type="project" value="UniProtKB-SubCell"/>
</dbReference>
<organism evidence="9 10">
    <name type="scientific">Adiantum capillus-veneris</name>
    <name type="common">Maidenhair fern</name>
    <dbReference type="NCBI Taxonomy" id="13818"/>
    <lineage>
        <taxon>Eukaryota</taxon>
        <taxon>Viridiplantae</taxon>
        <taxon>Streptophyta</taxon>
        <taxon>Embryophyta</taxon>
        <taxon>Tracheophyta</taxon>
        <taxon>Polypodiopsida</taxon>
        <taxon>Polypodiidae</taxon>
        <taxon>Polypodiales</taxon>
        <taxon>Pteridineae</taxon>
        <taxon>Pteridaceae</taxon>
        <taxon>Vittarioideae</taxon>
        <taxon>Adiantum</taxon>
    </lineage>
</organism>
<keyword evidence="5" id="KW-0804">Transcription</keyword>
<evidence type="ECO:0000256" key="6">
    <source>
        <dbReference type="ARBA" id="ARBA00023242"/>
    </source>
</evidence>
<dbReference type="PANTHER" id="PTHR31307:SF4">
    <property type="entry name" value="TRIHELIX TRANSCRIPTION FACTOR ASIL2"/>
    <property type="match status" value="1"/>
</dbReference>
<comment type="caution">
    <text evidence="9">The sequence shown here is derived from an EMBL/GenBank/DDBJ whole genome shotgun (WGS) entry which is preliminary data.</text>
</comment>
<accession>A0A9D4VB55</accession>
<dbReference type="InterPro" id="IPR044822">
    <property type="entry name" value="Myb_DNA-bind_4"/>
</dbReference>
<evidence type="ECO:0000256" key="4">
    <source>
        <dbReference type="ARBA" id="ARBA00023125"/>
    </source>
</evidence>
<keyword evidence="4" id="KW-0238">DNA-binding</keyword>
<dbReference type="Gene3D" id="1.10.10.60">
    <property type="entry name" value="Homeodomain-like"/>
    <property type="match status" value="1"/>
</dbReference>
<evidence type="ECO:0000256" key="3">
    <source>
        <dbReference type="ARBA" id="ARBA00023054"/>
    </source>
</evidence>
<evidence type="ECO:0000256" key="2">
    <source>
        <dbReference type="ARBA" id="ARBA00023015"/>
    </source>
</evidence>
<evidence type="ECO:0000256" key="1">
    <source>
        <dbReference type="ARBA" id="ARBA00004123"/>
    </source>
</evidence>
<gene>
    <name evidence="9" type="ORF">GOP47_0002872</name>
</gene>
<protein>
    <recommendedName>
        <fullName evidence="8">Myb/SANT-like DNA-binding domain-containing protein</fullName>
    </recommendedName>
</protein>
<dbReference type="FunFam" id="1.10.10.60:FF:000104">
    <property type="entry name" value="trihelix transcription factor ASIL2"/>
    <property type="match status" value="1"/>
</dbReference>
<sequence>MVDELAGNCCRGAGLSKLQKKAPPPVSSLWPLGIGSRRPHRPCRFLRLFSFHLSSAASASPSPPTPTALPLKHPLPPLSSASPVPAFTPGGAAPADRHSREDCWSEEATFTLIQAWGDRYLELNRGNLKQKHWKDVADCVNRRGDGSKAPKTDIQCKNRLDTLKKKYKLEKSKIVGGGPRKWTFFDRLDELIGPSKKPKKPMPVKLRPSLPLLPPPVIALPAKRPFEDADQPPAPQPLPLPAPNYCPPSAANHLTPNHVIRAPNNHIGGALNQVGSVPIHAVCGPNYAGNAPMHAGSSGPNHVGSIPYHVGGNPNHVPGAVDAVSKSKDSPDTADSCPNGETAQPKRSKRRHAYTDPMQDLAQAIMKFGEVYERTEITRQQMLAEIEKQRMIFTKDLELQRLQFFTQTQVELAKLRHRFKHDGNGDQV</sequence>
<dbReference type="OrthoDB" id="2019351at2759"/>
<reference evidence="9" key="1">
    <citation type="submission" date="2021-01" db="EMBL/GenBank/DDBJ databases">
        <title>Adiantum capillus-veneris genome.</title>
        <authorList>
            <person name="Fang Y."/>
            <person name="Liao Q."/>
        </authorList>
    </citation>
    <scope>NUCLEOTIDE SEQUENCE</scope>
    <source>
        <strain evidence="9">H3</strain>
        <tissue evidence="9">Leaf</tissue>
    </source>
</reference>
<evidence type="ECO:0000256" key="7">
    <source>
        <dbReference type="SAM" id="MobiDB-lite"/>
    </source>
</evidence>
<evidence type="ECO:0000259" key="8">
    <source>
        <dbReference type="Pfam" id="PF13837"/>
    </source>
</evidence>
<dbReference type="AlphaFoldDB" id="A0A9D4VB55"/>
<evidence type="ECO:0000313" key="10">
    <source>
        <dbReference type="Proteomes" id="UP000886520"/>
    </source>
</evidence>
<keyword evidence="3" id="KW-0175">Coiled coil</keyword>
<comment type="subcellular location">
    <subcellularLocation>
        <location evidence="1">Nucleus</location>
    </subcellularLocation>
</comment>
<keyword evidence="6" id="KW-0539">Nucleus</keyword>
<keyword evidence="10" id="KW-1185">Reference proteome</keyword>
<keyword evidence="2" id="KW-0805">Transcription regulation</keyword>
<feature type="region of interest" description="Disordered" evidence="7">
    <location>
        <begin position="312"/>
        <end position="353"/>
    </location>
</feature>
<feature type="domain" description="Myb/SANT-like DNA-binding" evidence="8">
    <location>
        <begin position="102"/>
        <end position="191"/>
    </location>
</feature>
<dbReference type="PANTHER" id="PTHR31307">
    <property type="entry name" value="TRIHELIX TRANSCRIPTION FACTOR ASIL2"/>
    <property type="match status" value="1"/>
</dbReference>
<dbReference type="EMBL" id="JABFUD020000002">
    <property type="protein sequence ID" value="KAI5083129.1"/>
    <property type="molecule type" value="Genomic_DNA"/>
</dbReference>
<dbReference type="InterPro" id="IPR044823">
    <property type="entry name" value="ASIL1/2-like"/>
</dbReference>
<dbReference type="GO" id="GO:0000976">
    <property type="term" value="F:transcription cis-regulatory region binding"/>
    <property type="evidence" value="ECO:0007669"/>
    <property type="project" value="TreeGrafter"/>
</dbReference>
<dbReference type="Pfam" id="PF13837">
    <property type="entry name" value="Myb_DNA-bind_4"/>
    <property type="match status" value="1"/>
</dbReference>
<evidence type="ECO:0000313" key="9">
    <source>
        <dbReference type="EMBL" id="KAI5083129.1"/>
    </source>
</evidence>